<feature type="domain" description="Glycosyltransferase 61 catalytic" evidence="1">
    <location>
        <begin position="213"/>
        <end position="404"/>
    </location>
</feature>
<comment type="caution">
    <text evidence="2">The sequence shown here is derived from an EMBL/GenBank/DDBJ whole genome shotgun (WGS) entry which is preliminary data.</text>
</comment>
<protein>
    <recommendedName>
        <fullName evidence="1">Glycosyltransferase 61 catalytic domain-containing protein</fullName>
    </recommendedName>
</protein>
<name>A0AAD6U1C8_9AGAR</name>
<proteinExistence type="predicted"/>
<gene>
    <name evidence="2" type="ORF">B0H15DRAFT_786545</name>
</gene>
<evidence type="ECO:0000259" key="1">
    <source>
        <dbReference type="Pfam" id="PF04577"/>
    </source>
</evidence>
<keyword evidence="3" id="KW-1185">Reference proteome</keyword>
<evidence type="ECO:0000313" key="2">
    <source>
        <dbReference type="EMBL" id="KAJ7081367.1"/>
    </source>
</evidence>
<accession>A0AAD6U1C8</accession>
<evidence type="ECO:0000313" key="3">
    <source>
        <dbReference type="Proteomes" id="UP001222325"/>
    </source>
</evidence>
<sequence>MAPATPTRRECVLVLLLLVSILYYTSIRSRSFFVLAPISPPSPHSPSAISTLQEQDPHVYETRLTWGTSEVPQTKVLANVPGWSIIDKLYVFKGVVYIVANDPDTVPDVANMYSKGIEILPGKDAEDSRLPGDEDIRIINTTEAKELFGKTGAAVIDGVTYFVNDHPQFIRHYYHWSAELYFGFWRTYSSLDPSISADGNTTLPQPRHMFFNRIDAFRWRDPTDMNQLILRSSFPDVTMEFNDDWDDRVKMGVPFVFERVVLADRSAAMRAYNFQRYQRTAAVPFGLPGSVNWWMTIRNSVIQFAGMDLDEGSSTTSRPVITYISRQVWGRRTLREEDHKKLVKELYRLRDAHGWEVNVVALEQMGRAEQIRLAVRTTARFIMMGVHGNGLTNLIWMRPTPRTTVIEFFFPGGFAHDYEFTARSLGIAHYGFWDAQSFTSPDTPVNAYPEGFQGNSIPIDAEAVGRLCYDRVTLSLEVDD</sequence>
<dbReference type="AlphaFoldDB" id="A0AAD6U1C8"/>
<dbReference type="InterPro" id="IPR049625">
    <property type="entry name" value="Glyco_transf_61_cat"/>
</dbReference>
<dbReference type="GO" id="GO:0016757">
    <property type="term" value="F:glycosyltransferase activity"/>
    <property type="evidence" value="ECO:0007669"/>
    <property type="project" value="InterPro"/>
</dbReference>
<reference evidence="2" key="1">
    <citation type="submission" date="2023-03" db="EMBL/GenBank/DDBJ databases">
        <title>Massive genome expansion in bonnet fungi (Mycena s.s.) driven by repeated elements and novel gene families across ecological guilds.</title>
        <authorList>
            <consortium name="Lawrence Berkeley National Laboratory"/>
            <person name="Harder C.B."/>
            <person name="Miyauchi S."/>
            <person name="Viragh M."/>
            <person name="Kuo A."/>
            <person name="Thoen E."/>
            <person name="Andreopoulos B."/>
            <person name="Lu D."/>
            <person name="Skrede I."/>
            <person name="Drula E."/>
            <person name="Henrissat B."/>
            <person name="Morin E."/>
            <person name="Kohler A."/>
            <person name="Barry K."/>
            <person name="LaButti K."/>
            <person name="Morin E."/>
            <person name="Salamov A."/>
            <person name="Lipzen A."/>
            <person name="Mereny Z."/>
            <person name="Hegedus B."/>
            <person name="Baldrian P."/>
            <person name="Stursova M."/>
            <person name="Weitz H."/>
            <person name="Taylor A."/>
            <person name="Grigoriev I.V."/>
            <person name="Nagy L.G."/>
            <person name="Martin F."/>
            <person name="Kauserud H."/>
        </authorList>
    </citation>
    <scope>NUCLEOTIDE SEQUENCE</scope>
    <source>
        <strain evidence="2">CBHHK173m</strain>
    </source>
</reference>
<dbReference type="EMBL" id="JARJCN010000050">
    <property type="protein sequence ID" value="KAJ7081367.1"/>
    <property type="molecule type" value="Genomic_DNA"/>
</dbReference>
<dbReference type="Proteomes" id="UP001222325">
    <property type="component" value="Unassembled WGS sequence"/>
</dbReference>
<dbReference type="Pfam" id="PF04577">
    <property type="entry name" value="Glyco_transf_61"/>
    <property type="match status" value="1"/>
</dbReference>
<organism evidence="2 3">
    <name type="scientific">Mycena belliarum</name>
    <dbReference type="NCBI Taxonomy" id="1033014"/>
    <lineage>
        <taxon>Eukaryota</taxon>
        <taxon>Fungi</taxon>
        <taxon>Dikarya</taxon>
        <taxon>Basidiomycota</taxon>
        <taxon>Agaricomycotina</taxon>
        <taxon>Agaricomycetes</taxon>
        <taxon>Agaricomycetidae</taxon>
        <taxon>Agaricales</taxon>
        <taxon>Marasmiineae</taxon>
        <taxon>Mycenaceae</taxon>
        <taxon>Mycena</taxon>
    </lineage>
</organism>